<reference evidence="2" key="1">
    <citation type="journal article" date="2021" name="PeerJ">
        <title>Extensive microbial diversity within the chicken gut microbiome revealed by metagenomics and culture.</title>
        <authorList>
            <person name="Gilroy R."/>
            <person name="Ravi A."/>
            <person name="Getino M."/>
            <person name="Pursley I."/>
            <person name="Horton D.L."/>
            <person name="Alikhan N.F."/>
            <person name="Baker D."/>
            <person name="Gharbi K."/>
            <person name="Hall N."/>
            <person name="Watson M."/>
            <person name="Adriaenssens E.M."/>
            <person name="Foster-Nyarko E."/>
            <person name="Jarju S."/>
            <person name="Secka A."/>
            <person name="Antonio M."/>
            <person name="Oren A."/>
            <person name="Chaudhuri R.R."/>
            <person name="La Ragione R."/>
            <person name="Hildebrand F."/>
            <person name="Pallen M.J."/>
        </authorList>
    </citation>
    <scope>NUCLEOTIDE SEQUENCE</scope>
    <source>
        <strain evidence="2">CHK189-11263</strain>
    </source>
</reference>
<reference evidence="2" key="2">
    <citation type="submission" date="2021-04" db="EMBL/GenBank/DDBJ databases">
        <authorList>
            <person name="Gilroy R."/>
        </authorList>
    </citation>
    <scope>NUCLEOTIDE SEQUENCE</scope>
    <source>
        <strain evidence="2">CHK189-11263</strain>
    </source>
</reference>
<keyword evidence="2" id="KW-0449">Lipoprotein</keyword>
<dbReference type="Proteomes" id="UP000824208">
    <property type="component" value="Unassembled WGS sequence"/>
</dbReference>
<evidence type="ECO:0000313" key="3">
    <source>
        <dbReference type="Proteomes" id="UP000824208"/>
    </source>
</evidence>
<organism evidence="2 3">
    <name type="scientific">Candidatus Flavonifractor intestinipullorum</name>
    <dbReference type="NCBI Taxonomy" id="2838587"/>
    <lineage>
        <taxon>Bacteria</taxon>
        <taxon>Bacillati</taxon>
        <taxon>Bacillota</taxon>
        <taxon>Clostridia</taxon>
        <taxon>Eubacteriales</taxon>
        <taxon>Oscillospiraceae</taxon>
        <taxon>Flavonifractor</taxon>
    </lineage>
</organism>
<dbReference type="EMBL" id="DWYC01000027">
    <property type="protein sequence ID" value="HJB56345.1"/>
    <property type="molecule type" value="Genomic_DNA"/>
</dbReference>
<dbReference type="Pfam" id="PF07553">
    <property type="entry name" value="Lipoprotein_Ltp"/>
    <property type="match status" value="1"/>
</dbReference>
<dbReference type="InterPro" id="IPR036388">
    <property type="entry name" value="WH-like_DNA-bd_sf"/>
</dbReference>
<evidence type="ECO:0000313" key="2">
    <source>
        <dbReference type="EMBL" id="HJB56345.1"/>
    </source>
</evidence>
<proteinExistence type="predicted"/>
<dbReference type="InterPro" id="IPR011434">
    <property type="entry name" value="Ltp-like_HTH"/>
</dbReference>
<name>A0A9D2M9Z5_9FIRM</name>
<gene>
    <name evidence="2" type="ORF">H9714_02205</name>
</gene>
<sequence>MDLLALSRDELLSQLEYEGFTTEQALYGVAAVGY</sequence>
<accession>A0A9D2M9Z5</accession>
<evidence type="ECO:0000259" key="1">
    <source>
        <dbReference type="Pfam" id="PF07553"/>
    </source>
</evidence>
<protein>
    <submittedName>
        <fullName evidence="2">Ltp family lipoprotein</fullName>
    </submittedName>
</protein>
<dbReference type="AlphaFoldDB" id="A0A9D2M9Z5"/>
<comment type="caution">
    <text evidence="2">The sequence shown here is derived from an EMBL/GenBank/DDBJ whole genome shotgun (WGS) entry which is preliminary data.</text>
</comment>
<dbReference type="Gene3D" id="1.10.10.10">
    <property type="entry name" value="Winged helix-like DNA-binding domain superfamily/Winged helix DNA-binding domain"/>
    <property type="match status" value="1"/>
</dbReference>
<feature type="domain" description="Putative host cell surface-exposed lipoprotein Ltp-like HTH region" evidence="1">
    <location>
        <begin position="3"/>
        <end position="31"/>
    </location>
</feature>